<name>A0ABW3Q2R9_9BACT</name>
<dbReference type="InterPro" id="IPR026444">
    <property type="entry name" value="Secre_tail"/>
</dbReference>
<keyword evidence="4" id="KW-1185">Reference proteome</keyword>
<dbReference type="InterPro" id="IPR013783">
    <property type="entry name" value="Ig-like_fold"/>
</dbReference>
<feature type="domain" description="Secretion system C-terminal sorting" evidence="2">
    <location>
        <begin position="1000"/>
        <end position="1065"/>
    </location>
</feature>
<dbReference type="Gene3D" id="2.60.40.10">
    <property type="entry name" value="Immunoglobulins"/>
    <property type="match status" value="4"/>
</dbReference>
<dbReference type="Pfam" id="PF18962">
    <property type="entry name" value="Por_Secre_tail"/>
    <property type="match status" value="1"/>
</dbReference>
<dbReference type="NCBIfam" id="TIGR04183">
    <property type="entry name" value="Por_Secre_tail"/>
    <property type="match status" value="1"/>
</dbReference>
<dbReference type="Proteomes" id="UP001597116">
    <property type="component" value="Unassembled WGS sequence"/>
</dbReference>
<dbReference type="Gene3D" id="3.20.20.80">
    <property type="entry name" value="Glycosidases"/>
    <property type="match status" value="1"/>
</dbReference>
<accession>A0ABW3Q2R9</accession>
<proteinExistence type="predicted"/>
<reference evidence="4" key="1">
    <citation type="journal article" date="2019" name="Int. J. Syst. Evol. Microbiol.">
        <title>The Global Catalogue of Microorganisms (GCM) 10K type strain sequencing project: providing services to taxonomists for standard genome sequencing and annotation.</title>
        <authorList>
            <consortium name="The Broad Institute Genomics Platform"/>
            <consortium name="The Broad Institute Genome Sequencing Center for Infectious Disease"/>
            <person name="Wu L."/>
            <person name="Ma J."/>
        </authorList>
    </citation>
    <scope>NUCLEOTIDE SEQUENCE [LARGE SCALE GENOMIC DNA]</scope>
    <source>
        <strain evidence="4">CCUG 55608</strain>
    </source>
</reference>
<comment type="caution">
    <text evidence="3">The sequence shown here is derived from an EMBL/GenBank/DDBJ whole genome shotgun (WGS) entry which is preliminary data.</text>
</comment>
<dbReference type="Pfam" id="PF16586">
    <property type="entry name" value="DUF5060"/>
    <property type="match status" value="1"/>
</dbReference>
<evidence type="ECO:0000259" key="2">
    <source>
        <dbReference type="Pfam" id="PF18962"/>
    </source>
</evidence>
<dbReference type="RefSeq" id="WP_379884247.1">
    <property type="nucleotide sequence ID" value="NZ_JBHTLP010000007.1"/>
</dbReference>
<evidence type="ECO:0000313" key="4">
    <source>
        <dbReference type="Proteomes" id="UP001597116"/>
    </source>
</evidence>
<protein>
    <submittedName>
        <fullName evidence="3">DUF5060 domain-containing protein</fullName>
    </submittedName>
</protein>
<evidence type="ECO:0000313" key="3">
    <source>
        <dbReference type="EMBL" id="MFD1141197.1"/>
    </source>
</evidence>
<dbReference type="InterPro" id="IPR032260">
    <property type="entry name" value="DUF5060"/>
</dbReference>
<sequence length="1074" mass="116259">MKHVSVFLLKAPPRKSSLSLAYLILGFFYILNSLQAQSLSGFTLLNAVTNTEIGPLRNGDVINLATTGPLLNVRANPGSGNVKRVVFALDGVENYRTETRPPYTLAGDTDQGHYDWTPSIGSHTLRATPYGASGKAGTPLTITFTVINQAPTTNLLTGFTLINASTGADLGALPDGSQIDLQLTGPLLNVRANPGASALSKVVFALDGVENYRTETLAPYTLAGDTDQGHYDWTPSIGSHTLKATPYTTTGQAGTPLLISFSVVSSTPPASDLTGFTLINASTNVDLGPLTDGAQIDLRTTGSLLNVRANPGATALSKVVFALDGVENYRTETVAPYTLAGDSNQGSYAWTPSLGSHTLKATPYTTAGQAGTPLVIAFTVIASPAPQEPGDGQTPAQVTLQGELRQWHKITLAIEGPETSETAADNPFLTYRLNVTFTNGTKRYVVPGYYAADGNAAQTGAASGRIWKVHFSPDETGVWSYSISLRKGASIAVSEEATAGEAVTGVDGKTGQFTVEASDKTSPDLRAKGRLKYVGEHYLQFAQTGEYFLKGGVDSPENLLSYADFDNTPDLSGRRKTWSPHVADWQPGDPTWQGAKGKGLIGAINYLASQQMNVFSFITMGVNGDDRNVYPYASPSDYTRFDCSKLDQWETVFEHGEKRGMYLHFKTQERENCTLLDGGAVGLQRKLYYRELIARFGHHLALNWNLGEENIQTTQQRIEMARYFAEHDPYQHHIVMHTNVKEQNAVYTPLLGQASQMTGASIQTDWNNVYAETRLWVQNSANAGKKWVVANDEQNSMGVACDADYAGNRGTLADNQDQIRKESLWGNLMAGGGGIEYYFGGATGQTDLAAEDFRSRAKMYRFTRHALDFFRRYVSPPLPQFKPLSNVSRGWALGQEGQVYVVYLKEGGSATITLPSGAYTVQWYDPRNGGALQSGSVQRLTGGGSQSIGTAPNSGLEDWAVLIRLADPSPSPSVTTRPPVDANGRLAVSAEPLRLAIETFPNPFTESFTIRMKGEQKGKIPVTVYDTFGRKVLELPDARPDQEIRLGREFSPGLYVLKVGEGRRAHSHTLVKAP</sequence>
<gene>
    <name evidence="3" type="ORF">ACFQ4C_08760</name>
</gene>
<dbReference type="EMBL" id="JBHTLP010000007">
    <property type="protein sequence ID" value="MFD1141197.1"/>
    <property type="molecule type" value="Genomic_DNA"/>
</dbReference>
<feature type="domain" description="DUF5060" evidence="1">
    <location>
        <begin position="404"/>
        <end position="485"/>
    </location>
</feature>
<evidence type="ECO:0000259" key="1">
    <source>
        <dbReference type="Pfam" id="PF16586"/>
    </source>
</evidence>
<organism evidence="3 4">
    <name type="scientific">Larkinella insperata</name>
    <dbReference type="NCBI Taxonomy" id="332158"/>
    <lineage>
        <taxon>Bacteria</taxon>
        <taxon>Pseudomonadati</taxon>
        <taxon>Bacteroidota</taxon>
        <taxon>Cytophagia</taxon>
        <taxon>Cytophagales</taxon>
        <taxon>Spirosomataceae</taxon>
        <taxon>Larkinella</taxon>
    </lineage>
</organism>